<dbReference type="InterPro" id="IPR023867">
    <property type="entry name" value="Sulphatase_maturase_rSAM"/>
</dbReference>
<protein>
    <recommendedName>
        <fullName evidence="2">4Fe4S-binding SPASM domain-containing protein</fullName>
    </recommendedName>
</protein>
<comment type="caution">
    <text evidence="1">The sequence shown here is derived from an EMBL/GenBank/DDBJ whole genome shotgun (WGS) entry which is preliminary data.</text>
</comment>
<dbReference type="PANTHER" id="PTHR43273:SF8">
    <property type="entry name" value="RADICAL SAM DOMAIN PROTEIN"/>
    <property type="match status" value="1"/>
</dbReference>
<evidence type="ECO:0000313" key="1">
    <source>
        <dbReference type="EMBL" id="KKN32242.1"/>
    </source>
</evidence>
<evidence type="ECO:0008006" key="2">
    <source>
        <dbReference type="Google" id="ProtNLM"/>
    </source>
</evidence>
<dbReference type="GO" id="GO:0016491">
    <property type="term" value="F:oxidoreductase activity"/>
    <property type="evidence" value="ECO:0007669"/>
    <property type="project" value="InterPro"/>
</dbReference>
<gene>
    <name evidence="1" type="ORF">LCGC14_0815920</name>
</gene>
<dbReference type="InterPro" id="IPR058240">
    <property type="entry name" value="rSAM_sf"/>
</dbReference>
<dbReference type="SUPFAM" id="SSF102114">
    <property type="entry name" value="Radical SAM enzymes"/>
    <property type="match status" value="1"/>
</dbReference>
<dbReference type="PANTHER" id="PTHR43273">
    <property type="entry name" value="ANAEROBIC SULFATASE-MATURATING ENZYME HOMOLOG ASLB-RELATED"/>
    <property type="match status" value="1"/>
</dbReference>
<dbReference type="EMBL" id="LAZR01002265">
    <property type="protein sequence ID" value="KKN32242.1"/>
    <property type="molecule type" value="Genomic_DNA"/>
</dbReference>
<name>A0A0F9Q5L5_9ZZZZ</name>
<accession>A0A0F9Q5L5</accession>
<dbReference type="Gene3D" id="3.20.20.70">
    <property type="entry name" value="Aldolase class I"/>
    <property type="match status" value="1"/>
</dbReference>
<organism evidence="1">
    <name type="scientific">marine sediment metagenome</name>
    <dbReference type="NCBI Taxonomy" id="412755"/>
    <lineage>
        <taxon>unclassified sequences</taxon>
        <taxon>metagenomes</taxon>
        <taxon>ecological metagenomes</taxon>
    </lineage>
</organism>
<sequence length="314" mass="35932">MPPDVLEAACIYINKIKSPLVKFWGGEPLENRSGIKYALGHARPEKFSVTTNGICLDEDLYEWLMMHGVEVALSWDGTEESQNKGRSNTYDELIERLPKWKNLISANGGQILKTVAIPELLYDDIEEIYNAGFERCFLNFFRAYGVMYTQSDMEVLEKQYHRVIKDFHMMPDFTLTDVLQYQNMWNTTRSNLYVPHCGINAQGLAIGPDGMLYPCDDAVIMGENFVIGNVWDGVDVKMNMEIRHQLTCVPDRCSGCDLKCYPCPVCSWINRDELAADPGDLFCELRRMQFRVVNQYRMPVRGHGLTVTPSRLIA</sequence>
<proteinExistence type="predicted"/>
<dbReference type="InterPro" id="IPR013785">
    <property type="entry name" value="Aldolase_TIM"/>
</dbReference>
<dbReference type="AlphaFoldDB" id="A0A0F9Q5L5"/>
<reference evidence="1" key="1">
    <citation type="journal article" date="2015" name="Nature">
        <title>Complex archaea that bridge the gap between prokaryotes and eukaryotes.</title>
        <authorList>
            <person name="Spang A."/>
            <person name="Saw J.H."/>
            <person name="Jorgensen S.L."/>
            <person name="Zaremba-Niedzwiedzka K."/>
            <person name="Martijn J."/>
            <person name="Lind A.E."/>
            <person name="van Eijk R."/>
            <person name="Schleper C."/>
            <person name="Guy L."/>
            <person name="Ettema T.J."/>
        </authorList>
    </citation>
    <scope>NUCLEOTIDE SEQUENCE</scope>
</reference>